<reference evidence="2 3" key="1">
    <citation type="submission" date="2014-06" db="EMBL/GenBank/DDBJ databases">
        <authorList>
            <person name="Swart Estienne"/>
        </authorList>
    </citation>
    <scope>NUCLEOTIDE SEQUENCE [LARGE SCALE GENOMIC DNA]</scope>
    <source>
        <strain evidence="2 3">130c</strain>
    </source>
</reference>
<gene>
    <name evidence="2" type="primary">Contig18585.g19749</name>
    <name evidence="2" type="ORF">STYLEM_18127</name>
</gene>
<dbReference type="Proteomes" id="UP000039865">
    <property type="component" value="Unassembled WGS sequence"/>
</dbReference>
<organism evidence="2 3">
    <name type="scientific">Stylonychia lemnae</name>
    <name type="common">Ciliate</name>
    <dbReference type="NCBI Taxonomy" id="5949"/>
    <lineage>
        <taxon>Eukaryota</taxon>
        <taxon>Sar</taxon>
        <taxon>Alveolata</taxon>
        <taxon>Ciliophora</taxon>
        <taxon>Intramacronucleata</taxon>
        <taxon>Spirotrichea</taxon>
        <taxon>Stichotrichia</taxon>
        <taxon>Sporadotrichida</taxon>
        <taxon>Oxytrichidae</taxon>
        <taxon>Stylonychinae</taxon>
        <taxon>Stylonychia</taxon>
    </lineage>
</organism>
<dbReference type="CDD" id="cd10142">
    <property type="entry name" value="HD_SAS6_N"/>
    <property type="match status" value="1"/>
</dbReference>
<evidence type="ECO:0000313" key="2">
    <source>
        <dbReference type="EMBL" id="CDW88999.1"/>
    </source>
</evidence>
<dbReference type="PANTHER" id="PTHR34230:SF2">
    <property type="entry name" value="SPINDLE ASSEMBLY ABNORMAL PROTEIN 6 N-TERMINAL DOMAIN-CONTAINING PROTEIN"/>
    <property type="match status" value="1"/>
</dbReference>
<keyword evidence="3" id="KW-1185">Reference proteome</keyword>
<dbReference type="InterPro" id="IPR032396">
    <property type="entry name" value="SAS-6_N"/>
</dbReference>
<dbReference type="Pfam" id="PF16531">
    <property type="entry name" value="SAS-6_N"/>
    <property type="match status" value="1"/>
</dbReference>
<feature type="domain" description="Spindle assembly abnormal protein 6 N-terminal" evidence="1">
    <location>
        <begin position="43"/>
        <end position="177"/>
    </location>
</feature>
<evidence type="ECO:0000259" key="1">
    <source>
        <dbReference type="Pfam" id="PF16531"/>
    </source>
</evidence>
<sequence>MQSKMLDNKENDLNNMSQHSVLNAFDFTAIDEMDPSLAEGHSVLYDREAPFELRIQDPNNGPQEVGTLEAIRVKILVLGDDNNHIQNVKIELTSENDLFFHYTHIVDEDSFRQMQEMQKLMIEFNEYPNILIKMVNSCIKEPHSFLAVFIMNRDGTAKLDFIQNIEYKFIELLSADFMASSEEIVRQSITFRYNSVKSKVALMEARLKDVNNLVKVKNPSLLLQIQKTTPQPSQSKRFK</sequence>
<protein>
    <submittedName>
        <fullName evidence="2">Alpha--mannosyl-glycoprotein beta-2-n</fullName>
    </submittedName>
</protein>
<dbReference type="EMBL" id="CCKQ01017129">
    <property type="protein sequence ID" value="CDW88999.1"/>
    <property type="molecule type" value="Genomic_DNA"/>
</dbReference>
<dbReference type="InParanoid" id="A0A078B3H7"/>
<dbReference type="OrthoDB" id="49058at2759"/>
<name>A0A078B3H7_STYLE</name>
<dbReference type="InterPro" id="IPR038558">
    <property type="entry name" value="SAS-6_N_sf"/>
</dbReference>
<dbReference type="OMA" id="RQHITFR"/>
<dbReference type="PANTHER" id="PTHR34230">
    <property type="entry name" value="ASSEMBLY ABNORMAL PROTEIN 6, PUTATIVE-RELATED"/>
    <property type="match status" value="1"/>
</dbReference>
<evidence type="ECO:0000313" key="3">
    <source>
        <dbReference type="Proteomes" id="UP000039865"/>
    </source>
</evidence>
<accession>A0A078B3H7</accession>
<dbReference type="AlphaFoldDB" id="A0A078B3H7"/>
<dbReference type="Gene3D" id="2.170.210.20">
    <property type="entry name" value="Spindle assembly abnormal protein 6, N-terminal domain"/>
    <property type="match status" value="1"/>
</dbReference>
<proteinExistence type="predicted"/>